<dbReference type="PATRIC" id="fig|1813736.3.peg.1445"/>
<sequence length="78" mass="8212">MALLIYSLPVGALDNIVRPILIRRGVQLPLLLIIGGVIGALIGFGVVGLFVGPVVLAATYTLAKDWVARGQTTEKVTE</sequence>
<dbReference type="STRING" id="1855912.LuPra_01394"/>
<keyword evidence="1" id="KW-1133">Transmembrane helix</keyword>
<keyword evidence="1" id="KW-0472">Membrane</keyword>
<evidence type="ECO:0000313" key="3">
    <source>
        <dbReference type="Proteomes" id="UP000076079"/>
    </source>
</evidence>
<dbReference type="Proteomes" id="UP000076079">
    <property type="component" value="Chromosome"/>
</dbReference>
<protein>
    <submittedName>
        <fullName evidence="2">Putative inner membrane protein</fullName>
    </submittedName>
</protein>
<name>A0A143PI79_LUTPR</name>
<proteinExistence type="predicted"/>
<gene>
    <name evidence="2" type="ORF">LuPra_01394</name>
</gene>
<keyword evidence="3" id="KW-1185">Reference proteome</keyword>
<feature type="transmembrane region" description="Helical" evidence="1">
    <location>
        <begin position="28"/>
        <end position="56"/>
    </location>
</feature>
<dbReference type="AlphaFoldDB" id="A0A143PI79"/>
<reference evidence="2 3" key="1">
    <citation type="journal article" date="2016" name="Genome Announc.">
        <title>First Complete Genome Sequence of a Subdivision 6 Acidobacterium Strain.</title>
        <authorList>
            <person name="Huang S."/>
            <person name="Vieira S."/>
            <person name="Bunk B."/>
            <person name="Riedel T."/>
            <person name="Sproer C."/>
            <person name="Overmann J."/>
        </authorList>
    </citation>
    <scope>NUCLEOTIDE SEQUENCE [LARGE SCALE GENOMIC DNA]</scope>
    <source>
        <strain evidence="3">DSM 100886 HEG_-6_39</strain>
    </source>
</reference>
<keyword evidence="1" id="KW-0812">Transmembrane</keyword>
<evidence type="ECO:0000313" key="2">
    <source>
        <dbReference type="EMBL" id="AMY08201.1"/>
    </source>
</evidence>
<evidence type="ECO:0000256" key="1">
    <source>
        <dbReference type="SAM" id="Phobius"/>
    </source>
</evidence>
<dbReference type="KEGG" id="abac:LuPra_01394"/>
<organism evidence="2 3">
    <name type="scientific">Luteitalea pratensis</name>
    <dbReference type="NCBI Taxonomy" id="1855912"/>
    <lineage>
        <taxon>Bacteria</taxon>
        <taxon>Pseudomonadati</taxon>
        <taxon>Acidobacteriota</taxon>
        <taxon>Vicinamibacteria</taxon>
        <taxon>Vicinamibacterales</taxon>
        <taxon>Vicinamibacteraceae</taxon>
        <taxon>Luteitalea</taxon>
    </lineage>
</organism>
<accession>A0A143PI79</accession>
<dbReference type="EMBL" id="CP015136">
    <property type="protein sequence ID" value="AMY08201.1"/>
    <property type="molecule type" value="Genomic_DNA"/>
</dbReference>
<reference evidence="3" key="2">
    <citation type="submission" date="2016-04" db="EMBL/GenBank/DDBJ databases">
        <title>First Complete Genome Sequence of a Subdivision 6 Acidobacterium.</title>
        <authorList>
            <person name="Huang S."/>
            <person name="Vieira S."/>
            <person name="Bunk B."/>
            <person name="Riedel T."/>
            <person name="Sproeer C."/>
            <person name="Overmann J."/>
        </authorList>
    </citation>
    <scope>NUCLEOTIDE SEQUENCE [LARGE SCALE GENOMIC DNA]</scope>
    <source>
        <strain evidence="3">DSM 100886 HEG_-6_39</strain>
    </source>
</reference>